<name>A0A8H7D098_9AGAR</name>
<proteinExistence type="predicted"/>
<feature type="compositionally biased region" description="Basic and acidic residues" evidence="1">
    <location>
        <begin position="51"/>
        <end position="63"/>
    </location>
</feature>
<dbReference type="EMBL" id="JACAZH010000010">
    <property type="protein sequence ID" value="KAF7357189.1"/>
    <property type="molecule type" value="Genomic_DNA"/>
</dbReference>
<reference evidence="3" key="1">
    <citation type="submission" date="2020-05" db="EMBL/GenBank/DDBJ databases">
        <title>Mycena genomes resolve the evolution of fungal bioluminescence.</title>
        <authorList>
            <person name="Tsai I.J."/>
        </authorList>
    </citation>
    <scope>NUCLEOTIDE SEQUENCE</scope>
    <source>
        <strain evidence="3">160909Yilan</strain>
    </source>
</reference>
<keyword evidence="4" id="KW-1185">Reference proteome</keyword>
<protein>
    <recommendedName>
        <fullName evidence="2">DUF6532 domain-containing protein</fullName>
    </recommendedName>
</protein>
<dbReference type="Pfam" id="PF20149">
    <property type="entry name" value="DUF6532"/>
    <property type="match status" value="1"/>
</dbReference>
<accession>A0A8H7D098</accession>
<dbReference type="OrthoDB" id="3268768at2759"/>
<dbReference type="AlphaFoldDB" id="A0A8H7D098"/>
<feature type="domain" description="DUF6532" evidence="2">
    <location>
        <begin position="272"/>
        <end position="463"/>
    </location>
</feature>
<feature type="compositionally biased region" description="Polar residues" evidence="1">
    <location>
        <begin position="86"/>
        <end position="95"/>
    </location>
</feature>
<evidence type="ECO:0000259" key="2">
    <source>
        <dbReference type="Pfam" id="PF20149"/>
    </source>
</evidence>
<gene>
    <name evidence="3" type="ORF">MSAN_01313600</name>
</gene>
<feature type="region of interest" description="Disordered" evidence="1">
    <location>
        <begin position="1"/>
        <end position="65"/>
    </location>
</feature>
<dbReference type="Proteomes" id="UP000623467">
    <property type="component" value="Unassembled WGS sequence"/>
</dbReference>
<evidence type="ECO:0000313" key="3">
    <source>
        <dbReference type="EMBL" id="KAF7357189.1"/>
    </source>
</evidence>
<comment type="caution">
    <text evidence="3">The sequence shown here is derived from an EMBL/GenBank/DDBJ whole genome shotgun (WGS) entry which is preliminary data.</text>
</comment>
<evidence type="ECO:0000256" key="1">
    <source>
        <dbReference type="SAM" id="MobiDB-lite"/>
    </source>
</evidence>
<evidence type="ECO:0000313" key="4">
    <source>
        <dbReference type="Proteomes" id="UP000623467"/>
    </source>
</evidence>
<sequence>MQPLRPFTVKPICSTARSDRPTPLPPKAPRKSRDDLSGNQLIPDRTRGRRQPSEKQAANDKENLNAMELKVLKAQKDLEKARRQLSKQNKTATQRTADDDGLESEEPQSEPDVATITFQSSSIRPLAPLPREPSRPTGIVKKTKQKTHAPPKTSSRAFLKLPENPGTENASDDSDSDSPTPSTVHLSFEGLRPSNMDVDAPDAGAERDSHAHDSTSPAASRKRTNDDSSTPAQPSKRHRREPQYAETYNAVKGAKAKAADYEPVVQALLLRAMLEYMARIIIINAFPDIGLQTTWAKECFKNACRAANEHFKINDRLIKLITKRGSHIRSQLITAVRALFAKHYAFNRTSTSLAAIKFNRDLSSKLKEGAAFHYKVVDNMSGYAGNAIFSDIRAAVLFKNKTSLAAIFPSMFKPYPLPALALEFSCLDHCISEWSTGKHVVAEFKEKDLSKTYKTHLDDITTWAEINKAVVNNLRLKWYTRASSAIIGASPDVVTNIDEARADALREELEGHTGLTDSEAEAE</sequence>
<feature type="compositionally biased region" description="Basic and acidic residues" evidence="1">
    <location>
        <begin position="204"/>
        <end position="213"/>
    </location>
</feature>
<organism evidence="3 4">
    <name type="scientific">Mycena sanguinolenta</name>
    <dbReference type="NCBI Taxonomy" id="230812"/>
    <lineage>
        <taxon>Eukaryota</taxon>
        <taxon>Fungi</taxon>
        <taxon>Dikarya</taxon>
        <taxon>Basidiomycota</taxon>
        <taxon>Agaricomycotina</taxon>
        <taxon>Agaricomycetes</taxon>
        <taxon>Agaricomycetidae</taxon>
        <taxon>Agaricales</taxon>
        <taxon>Marasmiineae</taxon>
        <taxon>Mycenaceae</taxon>
        <taxon>Mycena</taxon>
    </lineage>
</organism>
<feature type="compositionally biased region" description="Acidic residues" evidence="1">
    <location>
        <begin position="99"/>
        <end position="109"/>
    </location>
</feature>
<dbReference type="InterPro" id="IPR045341">
    <property type="entry name" value="DUF6532"/>
</dbReference>
<feature type="region of interest" description="Disordered" evidence="1">
    <location>
        <begin position="79"/>
        <end position="245"/>
    </location>
</feature>